<keyword evidence="5" id="KW-0378">Hydrolase</keyword>
<evidence type="ECO:0000256" key="5">
    <source>
        <dbReference type="ARBA" id="ARBA00022801"/>
    </source>
</evidence>
<dbReference type="CDD" id="cd07061">
    <property type="entry name" value="HP_HAP_like"/>
    <property type="match status" value="2"/>
</dbReference>
<dbReference type="EMBL" id="CAJNOJ010000230">
    <property type="protein sequence ID" value="CAF1316669.1"/>
    <property type="molecule type" value="Genomic_DNA"/>
</dbReference>
<evidence type="ECO:0000256" key="7">
    <source>
        <dbReference type="ARBA" id="ARBA00023180"/>
    </source>
</evidence>
<evidence type="ECO:0000256" key="2">
    <source>
        <dbReference type="ARBA" id="ARBA00005375"/>
    </source>
</evidence>
<keyword evidence="6" id="KW-1015">Disulfide bond</keyword>
<name>A0A815EM75_ADIRI</name>
<proteinExistence type="inferred from homology"/>
<gene>
    <name evidence="8" type="ORF">EDS130_LOCUS31438</name>
</gene>
<dbReference type="GO" id="GO:0003993">
    <property type="term" value="F:acid phosphatase activity"/>
    <property type="evidence" value="ECO:0007669"/>
    <property type="project" value="UniProtKB-EC"/>
</dbReference>
<organism evidence="8 9">
    <name type="scientific">Adineta ricciae</name>
    <name type="common">Rotifer</name>
    <dbReference type="NCBI Taxonomy" id="249248"/>
    <lineage>
        <taxon>Eukaryota</taxon>
        <taxon>Metazoa</taxon>
        <taxon>Spiralia</taxon>
        <taxon>Gnathifera</taxon>
        <taxon>Rotifera</taxon>
        <taxon>Eurotatoria</taxon>
        <taxon>Bdelloidea</taxon>
        <taxon>Adinetida</taxon>
        <taxon>Adinetidae</taxon>
        <taxon>Adineta</taxon>
    </lineage>
</organism>
<dbReference type="Proteomes" id="UP000663852">
    <property type="component" value="Unassembled WGS sequence"/>
</dbReference>
<dbReference type="PANTHER" id="PTHR11567">
    <property type="entry name" value="ACID PHOSPHATASE-RELATED"/>
    <property type="match status" value="1"/>
</dbReference>
<dbReference type="AlphaFoldDB" id="A0A815EM75"/>
<evidence type="ECO:0000256" key="6">
    <source>
        <dbReference type="ARBA" id="ARBA00023157"/>
    </source>
</evidence>
<comment type="similarity">
    <text evidence="2">Belongs to the histidine acid phosphatase family.</text>
</comment>
<dbReference type="Gene3D" id="3.40.50.1240">
    <property type="entry name" value="Phosphoglycerate mutase-like"/>
    <property type="match status" value="2"/>
</dbReference>
<comment type="caution">
    <text evidence="8">The sequence shown here is derived from an EMBL/GenBank/DDBJ whole genome shotgun (WGS) entry which is preliminary data.</text>
</comment>
<evidence type="ECO:0000313" key="8">
    <source>
        <dbReference type="EMBL" id="CAF1316669.1"/>
    </source>
</evidence>
<dbReference type="OrthoDB" id="258392at2759"/>
<dbReference type="EC" id="3.1.3.2" evidence="3"/>
<evidence type="ECO:0000256" key="1">
    <source>
        <dbReference type="ARBA" id="ARBA00000032"/>
    </source>
</evidence>
<evidence type="ECO:0000313" key="9">
    <source>
        <dbReference type="Proteomes" id="UP000663852"/>
    </source>
</evidence>
<dbReference type="InterPro" id="IPR000560">
    <property type="entry name" value="His_Pase_clade-2"/>
</dbReference>
<dbReference type="Pfam" id="PF00328">
    <property type="entry name" value="His_Phos_2"/>
    <property type="match status" value="2"/>
</dbReference>
<dbReference type="InterPro" id="IPR029033">
    <property type="entry name" value="His_PPase_superfam"/>
</dbReference>
<comment type="catalytic activity">
    <reaction evidence="1">
        <text>a phosphate monoester + H2O = an alcohol + phosphate</text>
        <dbReference type="Rhea" id="RHEA:15017"/>
        <dbReference type="ChEBI" id="CHEBI:15377"/>
        <dbReference type="ChEBI" id="CHEBI:30879"/>
        <dbReference type="ChEBI" id="CHEBI:43474"/>
        <dbReference type="ChEBI" id="CHEBI:67140"/>
        <dbReference type="EC" id="3.1.3.2"/>
    </reaction>
</comment>
<sequence>MNVYLMELIAGHVLFRHGDRTPISTYPTDPMKEKDWPNGYGQLTSTGIEQHHRLGQYIRTRYESILNATFDPREIVVRSTDYDRTLMSAQSNLIGLYPAMNVTSDKVPVQPIPIHTVPMSEDFLLGVNTCPRYDEIEQGVYQTDEFKRMNAYYKPFFEKLQVWTDISNITMYNAWDIADTIFVEHLYHKEPAWATEEVRNNLTAINQLSFHFLYLDDDTKRIRGGPFVQDVWSNMNQSKHGFAIPKLKMYSAHDTTVSAALAFLRINYPHQPQYASALFIDLYKQNQTYYVKVEYLNVTDSNKPQPYLLEGCPKVECPLDIFTAIYQPRFPGKVEVECGSKNKPPISKCLPAVIHVVDRKPMYIYLIFFVLCTCANASRMKLIAGHVIFRHGDRTPLASYPSNLIKEENWPNGYGQLTSIGIEQQYRLGQYLRTRYGSILSSTFDPREIFVRSTDFDRTLMSAESNLHGLYHQRNISNNRMSVQPISMHTERAANDFLLGQNDCPIVNRITNEAYQSETFKQLNEFYQPFFEKLQMWTNASNITLYNTQHIPDSVLVAHIHNKAPAWATEDVRKTLAEINNIIFYFSFVNDTVKRIRGGPVIQDIWSNMNRSVHHDTFYKLRMYSAHDTTVSAALAFLHIHYPFQPQYASALFIDLYKQNQTYYVKVEYLNVTDSNKPQPYLLEGCPKVECPLDIFTTIYQPRFPGKAEVECENKPSIEVPKQW</sequence>
<protein>
    <recommendedName>
        <fullName evidence="3">acid phosphatase</fullName>
        <ecNumber evidence="3">3.1.3.2</ecNumber>
    </recommendedName>
</protein>
<dbReference type="SUPFAM" id="SSF53254">
    <property type="entry name" value="Phosphoglycerate mutase-like"/>
    <property type="match status" value="2"/>
</dbReference>
<keyword evidence="4" id="KW-0732">Signal</keyword>
<evidence type="ECO:0000256" key="3">
    <source>
        <dbReference type="ARBA" id="ARBA00012646"/>
    </source>
</evidence>
<keyword evidence="7" id="KW-0325">Glycoprotein</keyword>
<dbReference type="PANTHER" id="PTHR11567:SF211">
    <property type="entry name" value="PROSTATIC ACID PHOSPHATASE"/>
    <property type="match status" value="1"/>
</dbReference>
<accession>A0A815EM75</accession>
<dbReference type="InterPro" id="IPR050645">
    <property type="entry name" value="Histidine_acid_phosphatase"/>
</dbReference>
<reference evidence="8" key="1">
    <citation type="submission" date="2021-02" db="EMBL/GenBank/DDBJ databases">
        <authorList>
            <person name="Nowell W R."/>
        </authorList>
    </citation>
    <scope>NUCLEOTIDE SEQUENCE</scope>
</reference>
<evidence type="ECO:0000256" key="4">
    <source>
        <dbReference type="ARBA" id="ARBA00022729"/>
    </source>
</evidence>